<name>A0A4P1R0M9_LUPAN</name>
<sequence length="65" mass="7611">MRVRSTRDLKKTCVRENLTRRTRANVAVLRRVYFFFSLILSATEQCMFQPFGLKAYELNDMGTGC</sequence>
<reference evidence="1 2" key="1">
    <citation type="journal article" date="2017" name="Plant Biotechnol. J.">
        <title>A comprehensive draft genome sequence for lupin (Lupinus angustifolius), an emerging health food: insights into plant-microbe interactions and legume evolution.</title>
        <authorList>
            <person name="Hane J.K."/>
            <person name="Ming Y."/>
            <person name="Kamphuis L.G."/>
            <person name="Nelson M.N."/>
            <person name="Garg G."/>
            <person name="Atkins C.A."/>
            <person name="Bayer P.E."/>
            <person name="Bravo A."/>
            <person name="Bringans S."/>
            <person name="Cannon S."/>
            <person name="Edwards D."/>
            <person name="Foley R."/>
            <person name="Gao L.L."/>
            <person name="Harrison M.J."/>
            <person name="Huang W."/>
            <person name="Hurgobin B."/>
            <person name="Li S."/>
            <person name="Liu C.W."/>
            <person name="McGrath A."/>
            <person name="Morahan G."/>
            <person name="Murray J."/>
            <person name="Weller J."/>
            <person name="Jian J."/>
            <person name="Singh K.B."/>
        </authorList>
    </citation>
    <scope>NUCLEOTIDE SEQUENCE [LARGE SCALE GENOMIC DNA]</scope>
    <source>
        <strain evidence="2">cv. Tanjil</strain>
        <tissue evidence="1">Whole plant</tissue>
    </source>
</reference>
<dbReference type="Gramene" id="OIV99045">
    <property type="protein sequence ID" value="OIV99045"/>
    <property type="gene ID" value="TanjilG_32304"/>
</dbReference>
<dbReference type="EMBL" id="CM007373">
    <property type="protein sequence ID" value="OIV99045.1"/>
    <property type="molecule type" value="Genomic_DNA"/>
</dbReference>
<dbReference type="Proteomes" id="UP000188354">
    <property type="component" value="Chromosome LG13"/>
</dbReference>
<keyword evidence="2" id="KW-1185">Reference proteome</keyword>
<protein>
    <submittedName>
        <fullName evidence="1">Uncharacterized protein</fullName>
    </submittedName>
</protein>
<evidence type="ECO:0000313" key="2">
    <source>
        <dbReference type="Proteomes" id="UP000188354"/>
    </source>
</evidence>
<accession>A0A4P1R0M9</accession>
<dbReference type="AlphaFoldDB" id="A0A4P1R0M9"/>
<evidence type="ECO:0000313" key="1">
    <source>
        <dbReference type="EMBL" id="OIV99045.1"/>
    </source>
</evidence>
<gene>
    <name evidence="1" type="ORF">TanjilG_32304</name>
</gene>
<proteinExistence type="predicted"/>
<organism evidence="1 2">
    <name type="scientific">Lupinus angustifolius</name>
    <name type="common">Narrow-leaved blue lupine</name>
    <dbReference type="NCBI Taxonomy" id="3871"/>
    <lineage>
        <taxon>Eukaryota</taxon>
        <taxon>Viridiplantae</taxon>
        <taxon>Streptophyta</taxon>
        <taxon>Embryophyta</taxon>
        <taxon>Tracheophyta</taxon>
        <taxon>Spermatophyta</taxon>
        <taxon>Magnoliopsida</taxon>
        <taxon>eudicotyledons</taxon>
        <taxon>Gunneridae</taxon>
        <taxon>Pentapetalae</taxon>
        <taxon>rosids</taxon>
        <taxon>fabids</taxon>
        <taxon>Fabales</taxon>
        <taxon>Fabaceae</taxon>
        <taxon>Papilionoideae</taxon>
        <taxon>50 kb inversion clade</taxon>
        <taxon>genistoids sensu lato</taxon>
        <taxon>core genistoids</taxon>
        <taxon>Genisteae</taxon>
        <taxon>Lupinus</taxon>
    </lineage>
</organism>